<evidence type="ECO:0000313" key="2">
    <source>
        <dbReference type="EMBL" id="KAF7407138.1"/>
    </source>
</evidence>
<proteinExistence type="predicted"/>
<keyword evidence="3" id="KW-1185">Reference proteome</keyword>
<gene>
    <name evidence="2" type="ORF">HZH66_001675</name>
</gene>
<dbReference type="Proteomes" id="UP000614350">
    <property type="component" value="Unassembled WGS sequence"/>
</dbReference>
<reference evidence="2" key="1">
    <citation type="journal article" date="2020" name="G3 (Bethesda)">
        <title>High-Quality Assemblies for Three Invasive Social Wasps from the &lt;i&gt;Vespula&lt;/i&gt; Genus.</title>
        <authorList>
            <person name="Harrop T.W.R."/>
            <person name="Guhlin J."/>
            <person name="McLaughlin G.M."/>
            <person name="Permina E."/>
            <person name="Stockwell P."/>
            <person name="Gilligan J."/>
            <person name="Le Lec M.F."/>
            <person name="Gruber M.A.M."/>
            <person name="Quinn O."/>
            <person name="Lovegrove M."/>
            <person name="Duncan E.J."/>
            <person name="Remnant E.J."/>
            <person name="Van Eeckhoven J."/>
            <person name="Graham B."/>
            <person name="Knapp R.A."/>
            <person name="Langford K.W."/>
            <person name="Kronenberg Z."/>
            <person name="Press M.O."/>
            <person name="Eacker S.M."/>
            <person name="Wilson-Rankin E.E."/>
            <person name="Purcell J."/>
            <person name="Lester P.J."/>
            <person name="Dearden P.K."/>
        </authorList>
    </citation>
    <scope>NUCLEOTIDE SEQUENCE</scope>
    <source>
        <strain evidence="2">Marl-1</strain>
    </source>
</reference>
<evidence type="ECO:0000256" key="1">
    <source>
        <dbReference type="SAM" id="MobiDB-lite"/>
    </source>
</evidence>
<organism evidence="2 3">
    <name type="scientific">Vespula vulgaris</name>
    <name type="common">Yellow jacket</name>
    <name type="synonym">Wasp</name>
    <dbReference type="NCBI Taxonomy" id="7454"/>
    <lineage>
        <taxon>Eukaryota</taxon>
        <taxon>Metazoa</taxon>
        <taxon>Ecdysozoa</taxon>
        <taxon>Arthropoda</taxon>
        <taxon>Hexapoda</taxon>
        <taxon>Insecta</taxon>
        <taxon>Pterygota</taxon>
        <taxon>Neoptera</taxon>
        <taxon>Endopterygota</taxon>
        <taxon>Hymenoptera</taxon>
        <taxon>Apocrita</taxon>
        <taxon>Aculeata</taxon>
        <taxon>Vespoidea</taxon>
        <taxon>Vespidae</taxon>
        <taxon>Vespinae</taxon>
        <taxon>Vespula</taxon>
    </lineage>
</organism>
<evidence type="ECO:0000313" key="3">
    <source>
        <dbReference type="Proteomes" id="UP000614350"/>
    </source>
</evidence>
<feature type="region of interest" description="Disordered" evidence="1">
    <location>
        <begin position="1"/>
        <end position="67"/>
    </location>
</feature>
<name>A0A834KIC9_VESVU</name>
<dbReference type="AlphaFoldDB" id="A0A834KIC9"/>
<sequence>MLSARDGDGMGWDGTMGIVSGQPPYDGSKTILPRFPAVGGSGGGGGGGDGGSGGSSGGASLEARLRP</sequence>
<dbReference type="EMBL" id="JACSEA010000002">
    <property type="protein sequence ID" value="KAF7407138.1"/>
    <property type="molecule type" value="Genomic_DNA"/>
</dbReference>
<accession>A0A834KIC9</accession>
<protein>
    <submittedName>
        <fullName evidence="2">Uncharacterized protein</fullName>
    </submittedName>
</protein>
<feature type="compositionally biased region" description="Gly residues" evidence="1">
    <location>
        <begin position="39"/>
        <end position="57"/>
    </location>
</feature>
<comment type="caution">
    <text evidence="2">The sequence shown here is derived from an EMBL/GenBank/DDBJ whole genome shotgun (WGS) entry which is preliminary data.</text>
</comment>